<reference evidence="2 3" key="1">
    <citation type="submission" date="2019-09" db="EMBL/GenBank/DDBJ databases">
        <authorList>
            <person name="Valk L.C."/>
        </authorList>
    </citation>
    <scope>NUCLEOTIDE SEQUENCE [LARGE SCALE GENOMIC DNA]</scope>
    <source>
        <strain evidence="2">GalUA</strain>
    </source>
</reference>
<dbReference type="EMBL" id="WAGX01000005">
    <property type="protein sequence ID" value="KAB1438161.1"/>
    <property type="molecule type" value="Genomic_DNA"/>
</dbReference>
<dbReference type="Proteomes" id="UP000461768">
    <property type="component" value="Unassembled WGS sequence"/>
</dbReference>
<keyword evidence="3" id="KW-1185">Reference proteome</keyword>
<keyword evidence="1" id="KW-1133">Transmembrane helix</keyword>
<evidence type="ECO:0000256" key="1">
    <source>
        <dbReference type="SAM" id="Phobius"/>
    </source>
</evidence>
<name>A0A7V7UG60_9FIRM</name>
<reference evidence="2 3" key="2">
    <citation type="submission" date="2020-02" db="EMBL/GenBank/DDBJ databases">
        <title>Candidatus Galacturonibacter soehngenii shows hetero-acetogenic catabolism of galacturonic acid but lacks a canonical carbon monoxide dehydrogenase/acetyl-CoA synthase complex.</title>
        <authorList>
            <person name="Diender M."/>
            <person name="Stouten G.R."/>
            <person name="Petersen J.F."/>
            <person name="Nielsen P.H."/>
            <person name="Dueholm M.S."/>
            <person name="Pronk J.T."/>
            <person name="Van Loosdrecht M.C.M."/>
        </authorList>
    </citation>
    <scope>NUCLEOTIDE SEQUENCE [LARGE SCALE GENOMIC DNA]</scope>
    <source>
        <strain evidence="2">GalUA</strain>
    </source>
</reference>
<evidence type="ECO:0000313" key="3">
    <source>
        <dbReference type="Proteomes" id="UP000461768"/>
    </source>
</evidence>
<sequence length="73" mass="8291">MDIDRMNSRPYNNIYGRIGNFDVIMLSGILIIVVGLIILLKAHFSLKTYSKKRYVLPICMILCGVLISILSFV</sequence>
<gene>
    <name evidence="2" type="ORF">F7O84_11420</name>
</gene>
<proteinExistence type="predicted"/>
<organism evidence="2 3">
    <name type="scientific">Candidatus Galacturonatibacter soehngenii</name>
    <dbReference type="NCBI Taxonomy" id="2307010"/>
    <lineage>
        <taxon>Bacteria</taxon>
        <taxon>Bacillati</taxon>
        <taxon>Bacillota</taxon>
        <taxon>Clostridia</taxon>
        <taxon>Lachnospirales</taxon>
        <taxon>Lachnospiraceae</taxon>
        <taxon>Candidatus Galacturonatibacter</taxon>
    </lineage>
</organism>
<dbReference type="AlphaFoldDB" id="A0A7V7UG60"/>
<feature type="transmembrane region" description="Helical" evidence="1">
    <location>
        <begin position="23"/>
        <end position="42"/>
    </location>
</feature>
<evidence type="ECO:0000313" key="2">
    <source>
        <dbReference type="EMBL" id="KAB1438161.1"/>
    </source>
</evidence>
<feature type="transmembrane region" description="Helical" evidence="1">
    <location>
        <begin position="54"/>
        <end position="72"/>
    </location>
</feature>
<accession>A0A7V7UG60</accession>
<protein>
    <submittedName>
        <fullName evidence="2">Uncharacterized protein</fullName>
    </submittedName>
</protein>
<dbReference type="RefSeq" id="WP_151145117.1">
    <property type="nucleotide sequence ID" value="NZ_WAGX01000005.1"/>
</dbReference>
<comment type="caution">
    <text evidence="2">The sequence shown here is derived from an EMBL/GenBank/DDBJ whole genome shotgun (WGS) entry which is preliminary data.</text>
</comment>
<keyword evidence="1" id="KW-0812">Transmembrane</keyword>
<keyword evidence="1" id="KW-0472">Membrane</keyword>